<dbReference type="Proteomes" id="UP000231962">
    <property type="component" value="Unassembled WGS sequence"/>
</dbReference>
<keyword evidence="2" id="KW-0238">DNA-binding</keyword>
<dbReference type="SMART" id="SM00342">
    <property type="entry name" value="HTH_ARAC"/>
    <property type="match status" value="1"/>
</dbReference>
<accession>A0A2M9ZNP5</accession>
<organism evidence="6 8">
    <name type="scientific">Leptospira perolatii</name>
    <dbReference type="NCBI Taxonomy" id="2023191"/>
    <lineage>
        <taxon>Bacteria</taxon>
        <taxon>Pseudomonadati</taxon>
        <taxon>Spirochaetota</taxon>
        <taxon>Spirochaetia</taxon>
        <taxon>Leptospirales</taxon>
        <taxon>Leptospiraceae</taxon>
        <taxon>Leptospira</taxon>
    </lineage>
</organism>
<evidence type="ECO:0000256" key="1">
    <source>
        <dbReference type="ARBA" id="ARBA00023015"/>
    </source>
</evidence>
<evidence type="ECO:0000313" key="5">
    <source>
        <dbReference type="EMBL" id="PJZ69624.1"/>
    </source>
</evidence>
<protein>
    <submittedName>
        <fullName evidence="6">AraC family transcriptional regulator</fullName>
    </submittedName>
</protein>
<dbReference type="OrthoDB" id="9813413at2"/>
<dbReference type="PROSITE" id="PS01124">
    <property type="entry name" value="HTH_ARAC_FAMILY_2"/>
    <property type="match status" value="1"/>
</dbReference>
<evidence type="ECO:0000313" key="6">
    <source>
        <dbReference type="EMBL" id="PJZ73611.1"/>
    </source>
</evidence>
<keyword evidence="1" id="KW-0805">Transcription regulation</keyword>
<dbReference type="GO" id="GO:0003700">
    <property type="term" value="F:DNA-binding transcription factor activity"/>
    <property type="evidence" value="ECO:0007669"/>
    <property type="project" value="InterPro"/>
</dbReference>
<keyword evidence="7" id="KW-1185">Reference proteome</keyword>
<evidence type="ECO:0000256" key="3">
    <source>
        <dbReference type="ARBA" id="ARBA00023163"/>
    </source>
</evidence>
<dbReference type="RefSeq" id="WP_100713907.1">
    <property type="nucleotide sequence ID" value="NZ_NPDY01000008.1"/>
</dbReference>
<dbReference type="InterPro" id="IPR018060">
    <property type="entry name" value="HTH_AraC"/>
</dbReference>
<evidence type="ECO:0000259" key="4">
    <source>
        <dbReference type="PROSITE" id="PS01124"/>
    </source>
</evidence>
<dbReference type="Proteomes" id="UP000231990">
    <property type="component" value="Unassembled WGS sequence"/>
</dbReference>
<dbReference type="Gene3D" id="1.10.10.60">
    <property type="entry name" value="Homeodomain-like"/>
    <property type="match status" value="1"/>
</dbReference>
<dbReference type="SUPFAM" id="SSF46689">
    <property type="entry name" value="Homeodomain-like"/>
    <property type="match status" value="2"/>
</dbReference>
<keyword evidence="3" id="KW-0804">Transcription</keyword>
<dbReference type="AlphaFoldDB" id="A0A2M9ZNP5"/>
<evidence type="ECO:0000256" key="2">
    <source>
        <dbReference type="ARBA" id="ARBA00023125"/>
    </source>
</evidence>
<reference evidence="7 8" key="1">
    <citation type="submission" date="2017-07" db="EMBL/GenBank/DDBJ databases">
        <title>Leptospira spp. isolated from tropical soils.</title>
        <authorList>
            <person name="Thibeaux R."/>
            <person name="Iraola G."/>
            <person name="Ferres I."/>
            <person name="Bierque E."/>
            <person name="Girault D."/>
            <person name="Soupe-Gilbert M.-E."/>
            <person name="Picardeau M."/>
            <person name="Goarant C."/>
        </authorList>
    </citation>
    <scope>NUCLEOTIDE SEQUENCE [LARGE SCALE GENOMIC DNA]</scope>
    <source>
        <strain evidence="6 8">FH1-B-B1</strain>
        <strain evidence="5 7">FH1-B-C1</strain>
    </source>
</reference>
<evidence type="ECO:0000313" key="7">
    <source>
        <dbReference type="Proteomes" id="UP000231962"/>
    </source>
</evidence>
<dbReference type="EMBL" id="NPDY01000008">
    <property type="protein sequence ID" value="PJZ69624.1"/>
    <property type="molecule type" value="Genomic_DNA"/>
</dbReference>
<dbReference type="EMBL" id="NPDZ01000004">
    <property type="protein sequence ID" value="PJZ73611.1"/>
    <property type="molecule type" value="Genomic_DNA"/>
</dbReference>
<dbReference type="PANTHER" id="PTHR46796">
    <property type="entry name" value="HTH-TYPE TRANSCRIPTIONAL ACTIVATOR RHAS-RELATED"/>
    <property type="match status" value="1"/>
</dbReference>
<sequence length="260" mass="29027">MSEEQKGVLYYFEGRILFASRGLSAESHSHYAVSILISVGSPFHITDLEGKQTPFQTAVVCPNYHHSLDAEQSDIIVLQIDPDSEDYAPIEERFGKTGIHKIPENDLKELEKKCKELLLGNYNCSSALDLFLEILSAVGNKTQTKVSIDPRILSATDRMKKALPEALTVPVLAKEFGFSETRFMHLFKEQLGLPVRKYQLWLRLHSAAKLLKDGVTLTDAAHAAGFADQAHLSRTFKKMFGVQPSRFLGPHTGVKAHFCV</sequence>
<feature type="domain" description="HTH araC/xylS-type" evidence="4">
    <location>
        <begin position="153"/>
        <end position="250"/>
    </location>
</feature>
<dbReference type="Pfam" id="PF12833">
    <property type="entry name" value="HTH_18"/>
    <property type="match status" value="1"/>
</dbReference>
<proteinExistence type="predicted"/>
<name>A0A2M9ZNP5_9LEPT</name>
<dbReference type="GO" id="GO:0043565">
    <property type="term" value="F:sequence-specific DNA binding"/>
    <property type="evidence" value="ECO:0007669"/>
    <property type="project" value="InterPro"/>
</dbReference>
<evidence type="ECO:0000313" key="8">
    <source>
        <dbReference type="Proteomes" id="UP000231990"/>
    </source>
</evidence>
<dbReference type="InterPro" id="IPR009057">
    <property type="entry name" value="Homeodomain-like_sf"/>
</dbReference>
<dbReference type="InterPro" id="IPR050204">
    <property type="entry name" value="AraC_XylS_family_regulators"/>
</dbReference>
<gene>
    <name evidence="5" type="ORF">CH360_10110</name>
    <name evidence="6" type="ORF">CH373_08965</name>
</gene>
<comment type="caution">
    <text evidence="6">The sequence shown here is derived from an EMBL/GenBank/DDBJ whole genome shotgun (WGS) entry which is preliminary data.</text>
</comment>